<proteinExistence type="predicted"/>
<protein>
    <submittedName>
        <fullName evidence="2">Uncharacterized protein</fullName>
    </submittedName>
</protein>
<name>A0ABR3RZ75_9PLEO</name>
<dbReference type="Proteomes" id="UP001521222">
    <property type="component" value="Unassembled WGS sequence"/>
</dbReference>
<evidence type="ECO:0000313" key="3">
    <source>
        <dbReference type="Proteomes" id="UP001521222"/>
    </source>
</evidence>
<sequence>MYCYPLLEDISDLGLAYASRKIVQTQRNFSFCDACKSDPEVAPETKKVGTPIISEAEFRGTYSDDELSAVEQLKDLHFSGVNKAREVMQTFDSLLSTNSESINAAVMTIRNQAVRDRLVRPGLGKYNDFFTHTLMEVNELVTVLDLYMKIQVPEKMFSELYELVRNKLYQADARWGVFCDLVDSLREYEDEKRYEASINRWANKLAIMIGIPPVAEASAFAHLIAEEPVYAQKTAEMKLFVRKHFVKSNESITTGPYKPRSSFGLVRNKNALGVNTDLARKPAPGTKDIPRLRALSEIDFTPVEGSDTRTKLSPLGIGEGPWGIRGALDQNEGEEENDDTLVESLKEENTNSDNAMFMGGFLQDTDSEVSVNDGEREEEGADQKIANRDPVLDTQNEIWGRDSNGRLVKKRKCSA</sequence>
<comment type="caution">
    <text evidence="2">The sequence shown here is derived from an EMBL/GenBank/DDBJ whole genome shotgun (WGS) entry which is preliminary data.</text>
</comment>
<feature type="compositionally biased region" description="Basic and acidic residues" evidence="1">
    <location>
        <begin position="381"/>
        <end position="391"/>
    </location>
</feature>
<evidence type="ECO:0000313" key="2">
    <source>
        <dbReference type="EMBL" id="KAL1609722.1"/>
    </source>
</evidence>
<feature type="region of interest" description="Disordered" evidence="1">
    <location>
        <begin position="366"/>
        <end position="398"/>
    </location>
</feature>
<dbReference type="EMBL" id="JAKIXB020000003">
    <property type="protein sequence ID" value="KAL1609722.1"/>
    <property type="molecule type" value="Genomic_DNA"/>
</dbReference>
<keyword evidence="3" id="KW-1185">Reference proteome</keyword>
<evidence type="ECO:0000256" key="1">
    <source>
        <dbReference type="SAM" id="MobiDB-lite"/>
    </source>
</evidence>
<gene>
    <name evidence="2" type="ORF">SLS59_001231</name>
</gene>
<reference evidence="2 3" key="1">
    <citation type="submission" date="2024-02" db="EMBL/GenBank/DDBJ databases">
        <title>De novo assembly and annotation of 12 fungi associated with fruit tree decline syndrome in Ontario, Canada.</title>
        <authorList>
            <person name="Sulman M."/>
            <person name="Ellouze W."/>
            <person name="Ilyukhin E."/>
        </authorList>
    </citation>
    <scope>NUCLEOTIDE SEQUENCE [LARGE SCALE GENOMIC DNA]</scope>
    <source>
        <strain evidence="2 3">M97-236</strain>
    </source>
</reference>
<accession>A0ABR3RZ75</accession>
<organism evidence="2 3">
    <name type="scientific">Nothophoma quercina</name>
    <dbReference type="NCBI Taxonomy" id="749835"/>
    <lineage>
        <taxon>Eukaryota</taxon>
        <taxon>Fungi</taxon>
        <taxon>Dikarya</taxon>
        <taxon>Ascomycota</taxon>
        <taxon>Pezizomycotina</taxon>
        <taxon>Dothideomycetes</taxon>
        <taxon>Pleosporomycetidae</taxon>
        <taxon>Pleosporales</taxon>
        <taxon>Pleosporineae</taxon>
        <taxon>Didymellaceae</taxon>
        <taxon>Nothophoma</taxon>
    </lineage>
</organism>